<evidence type="ECO:0000313" key="2">
    <source>
        <dbReference type="EMBL" id="KAJ8046372.1"/>
    </source>
</evidence>
<keyword evidence="3" id="KW-1185">Reference proteome</keyword>
<dbReference type="OrthoDB" id="6496131at2759"/>
<protein>
    <submittedName>
        <fullName evidence="2">Uncharacterized protein</fullName>
    </submittedName>
</protein>
<gene>
    <name evidence="2" type="ORF">HOLleu_05022</name>
</gene>
<feature type="compositionally biased region" description="Basic and acidic residues" evidence="1">
    <location>
        <begin position="13"/>
        <end position="25"/>
    </location>
</feature>
<evidence type="ECO:0000313" key="3">
    <source>
        <dbReference type="Proteomes" id="UP001152320"/>
    </source>
</evidence>
<dbReference type="EMBL" id="JAIZAY010000002">
    <property type="protein sequence ID" value="KAJ8046372.1"/>
    <property type="molecule type" value="Genomic_DNA"/>
</dbReference>
<proteinExistence type="predicted"/>
<comment type="caution">
    <text evidence="2">The sequence shown here is derived from an EMBL/GenBank/DDBJ whole genome shotgun (WGS) entry which is preliminary data.</text>
</comment>
<evidence type="ECO:0000256" key="1">
    <source>
        <dbReference type="SAM" id="MobiDB-lite"/>
    </source>
</evidence>
<organism evidence="2 3">
    <name type="scientific">Holothuria leucospilota</name>
    <name type="common">Black long sea cucumber</name>
    <name type="synonym">Mertensiothuria leucospilota</name>
    <dbReference type="NCBI Taxonomy" id="206669"/>
    <lineage>
        <taxon>Eukaryota</taxon>
        <taxon>Metazoa</taxon>
        <taxon>Echinodermata</taxon>
        <taxon>Eleutherozoa</taxon>
        <taxon>Echinozoa</taxon>
        <taxon>Holothuroidea</taxon>
        <taxon>Aspidochirotacea</taxon>
        <taxon>Aspidochirotida</taxon>
        <taxon>Holothuriidae</taxon>
        <taxon>Holothuria</taxon>
    </lineage>
</organism>
<reference evidence="2" key="1">
    <citation type="submission" date="2021-10" db="EMBL/GenBank/DDBJ databases">
        <title>Tropical sea cucumber genome reveals ecological adaptation and Cuvierian tubules defense mechanism.</title>
        <authorList>
            <person name="Chen T."/>
        </authorList>
    </citation>
    <scope>NUCLEOTIDE SEQUENCE</scope>
    <source>
        <strain evidence="2">Nanhai2018</strain>
        <tissue evidence="2">Muscle</tissue>
    </source>
</reference>
<feature type="compositionally biased region" description="Polar residues" evidence="1">
    <location>
        <begin position="1"/>
        <end position="11"/>
    </location>
</feature>
<dbReference type="Proteomes" id="UP001152320">
    <property type="component" value="Chromosome 2"/>
</dbReference>
<name>A0A9Q1CJ92_HOLLE</name>
<accession>A0A9Q1CJ92</accession>
<feature type="region of interest" description="Disordered" evidence="1">
    <location>
        <begin position="1"/>
        <end position="25"/>
    </location>
</feature>
<dbReference type="AlphaFoldDB" id="A0A9Q1CJ92"/>
<sequence>MPFVSVTTQSKPYHGEEDKLKHVSSYPEKKEENGSIMAAFCGQLNEFQCDEEDWLQYTEYVENFFIANGIIDEGKQNSMLLSAIGSEAYKLI</sequence>